<dbReference type="EMBL" id="BMAT01003417">
    <property type="protein sequence ID" value="GFS25054.1"/>
    <property type="molecule type" value="Genomic_DNA"/>
</dbReference>
<comment type="similarity">
    <text evidence="3">Belongs to the acetyltransferase family. RimJ subfamily.</text>
</comment>
<comment type="caution">
    <text evidence="5">The sequence shown here is derived from an EMBL/GenBank/DDBJ whole genome shotgun (WGS) entry which is preliminary data.</text>
</comment>
<dbReference type="Proteomes" id="UP000762676">
    <property type="component" value="Unassembled WGS sequence"/>
</dbReference>
<dbReference type="AlphaFoldDB" id="A0AAV4JQS9"/>
<evidence type="ECO:0000313" key="6">
    <source>
        <dbReference type="Proteomes" id="UP000762676"/>
    </source>
</evidence>
<protein>
    <submittedName>
        <fullName evidence="5">Acetyltransferase</fullName>
    </submittedName>
</protein>
<dbReference type="InterPro" id="IPR051531">
    <property type="entry name" value="N-acetyltransferase"/>
</dbReference>
<organism evidence="5 6">
    <name type="scientific">Elysia marginata</name>
    <dbReference type="NCBI Taxonomy" id="1093978"/>
    <lineage>
        <taxon>Eukaryota</taxon>
        <taxon>Metazoa</taxon>
        <taxon>Spiralia</taxon>
        <taxon>Lophotrochozoa</taxon>
        <taxon>Mollusca</taxon>
        <taxon>Gastropoda</taxon>
        <taxon>Heterobranchia</taxon>
        <taxon>Euthyneura</taxon>
        <taxon>Panpulmonata</taxon>
        <taxon>Sacoglossa</taxon>
        <taxon>Placobranchoidea</taxon>
        <taxon>Plakobranchidae</taxon>
        <taxon>Elysia</taxon>
    </lineage>
</organism>
<proteinExistence type="inferred from homology"/>
<dbReference type="Pfam" id="PF13302">
    <property type="entry name" value="Acetyltransf_3"/>
    <property type="match status" value="1"/>
</dbReference>
<sequence>MKSTTPEQPILITDRLQLRPFRQTDAKRVQQLAGDQRIADVTLNIPYPYQNGMAEAWISSHEAYWRTQCAIIYAITQKQAPEEIIGAISLIDLTPLTAELGYWVGVQYWRQGFCTEADQTIINYGFNTLSLKRIYCHHLVRNPASERVMQKVGMRRISHKTSTICKNGQEEPVLHYEILNPG</sequence>
<accession>A0AAV4JQS9</accession>
<keyword evidence="1" id="KW-0808">Transferase</keyword>
<keyword evidence="2" id="KW-0012">Acyltransferase</keyword>
<evidence type="ECO:0000256" key="3">
    <source>
        <dbReference type="ARBA" id="ARBA00038502"/>
    </source>
</evidence>
<dbReference type="InterPro" id="IPR000182">
    <property type="entry name" value="GNAT_dom"/>
</dbReference>
<dbReference type="PANTHER" id="PTHR43792:SF8">
    <property type="entry name" value="[RIBOSOMAL PROTEIN US5]-ALANINE N-ACETYLTRANSFERASE"/>
    <property type="match status" value="1"/>
</dbReference>
<evidence type="ECO:0000256" key="2">
    <source>
        <dbReference type="ARBA" id="ARBA00023315"/>
    </source>
</evidence>
<evidence type="ECO:0000313" key="5">
    <source>
        <dbReference type="EMBL" id="GFS25054.1"/>
    </source>
</evidence>
<evidence type="ECO:0000259" key="4">
    <source>
        <dbReference type="PROSITE" id="PS51186"/>
    </source>
</evidence>
<feature type="domain" description="N-acetyltransferase" evidence="4">
    <location>
        <begin position="16"/>
        <end position="181"/>
    </location>
</feature>
<dbReference type="InterPro" id="IPR016181">
    <property type="entry name" value="Acyl_CoA_acyltransferase"/>
</dbReference>
<reference evidence="5 6" key="1">
    <citation type="journal article" date="2021" name="Elife">
        <title>Chloroplast acquisition without the gene transfer in kleptoplastic sea slugs, Plakobranchus ocellatus.</title>
        <authorList>
            <person name="Maeda T."/>
            <person name="Takahashi S."/>
            <person name="Yoshida T."/>
            <person name="Shimamura S."/>
            <person name="Takaki Y."/>
            <person name="Nagai Y."/>
            <person name="Toyoda A."/>
            <person name="Suzuki Y."/>
            <person name="Arimoto A."/>
            <person name="Ishii H."/>
            <person name="Satoh N."/>
            <person name="Nishiyama T."/>
            <person name="Hasebe M."/>
            <person name="Maruyama T."/>
            <person name="Minagawa J."/>
            <person name="Obokata J."/>
            <person name="Shigenobu S."/>
        </authorList>
    </citation>
    <scope>NUCLEOTIDE SEQUENCE [LARGE SCALE GENOMIC DNA]</scope>
</reference>
<keyword evidence="6" id="KW-1185">Reference proteome</keyword>
<gene>
    <name evidence="5" type="ORF">ElyMa_001678100</name>
</gene>
<evidence type="ECO:0000256" key="1">
    <source>
        <dbReference type="ARBA" id="ARBA00022679"/>
    </source>
</evidence>
<dbReference type="Gene3D" id="3.40.630.30">
    <property type="match status" value="1"/>
</dbReference>
<dbReference type="PANTHER" id="PTHR43792">
    <property type="entry name" value="GNAT FAMILY, PUTATIVE (AFU_ORTHOLOGUE AFUA_3G00765)-RELATED-RELATED"/>
    <property type="match status" value="1"/>
</dbReference>
<dbReference type="PROSITE" id="PS51186">
    <property type="entry name" value="GNAT"/>
    <property type="match status" value="1"/>
</dbReference>
<dbReference type="SUPFAM" id="SSF55729">
    <property type="entry name" value="Acyl-CoA N-acyltransferases (Nat)"/>
    <property type="match status" value="1"/>
</dbReference>
<dbReference type="GO" id="GO:0016747">
    <property type="term" value="F:acyltransferase activity, transferring groups other than amino-acyl groups"/>
    <property type="evidence" value="ECO:0007669"/>
    <property type="project" value="InterPro"/>
</dbReference>
<name>A0AAV4JQS9_9GAST</name>